<reference evidence="1 2" key="1">
    <citation type="submission" date="2018-11" db="EMBL/GenBank/DDBJ databases">
        <title>Proposal to divide the Flavobacteriaceae and reorganize its genera based on Amino Acid Identity values calculated from whole genome sequences.</title>
        <authorList>
            <person name="Nicholson A.C."/>
            <person name="Gulvik C.A."/>
            <person name="Whitney A.M."/>
            <person name="Humrighouse B.W."/>
            <person name="Bell M."/>
            <person name="Holmes B."/>
            <person name="Steigerwalt A.G."/>
            <person name="Villarma A."/>
            <person name="Sheth M."/>
            <person name="Batra D."/>
            <person name="Pryor J."/>
            <person name="Bernardet J.-F."/>
            <person name="Hugo C."/>
            <person name="Kampfer P."/>
            <person name="Newman J."/>
            <person name="McQuiston J.R."/>
        </authorList>
    </citation>
    <scope>NUCLEOTIDE SEQUENCE [LARGE SCALE GENOMIC DNA]</scope>
    <source>
        <strain evidence="1 2">H5143</strain>
    </source>
</reference>
<proteinExistence type="predicted"/>
<dbReference type="Proteomes" id="UP000281741">
    <property type="component" value="Chromosome"/>
</dbReference>
<name>A0ABN5RY69_9FLAO</name>
<gene>
    <name evidence="1" type="ORF">EG353_08915</name>
</gene>
<dbReference type="EMBL" id="CP033912">
    <property type="protein sequence ID" value="AZA95678.1"/>
    <property type="molecule type" value="Genomic_DNA"/>
</dbReference>
<evidence type="ECO:0008006" key="3">
    <source>
        <dbReference type="Google" id="ProtNLM"/>
    </source>
</evidence>
<organism evidence="1 2">
    <name type="scientific">Chryseobacterium shandongense</name>
    <dbReference type="NCBI Taxonomy" id="1493872"/>
    <lineage>
        <taxon>Bacteria</taxon>
        <taxon>Pseudomonadati</taxon>
        <taxon>Bacteroidota</taxon>
        <taxon>Flavobacteriia</taxon>
        <taxon>Flavobacteriales</taxon>
        <taxon>Weeksellaceae</taxon>
        <taxon>Chryseobacterium group</taxon>
        <taxon>Chryseobacterium</taxon>
    </lineage>
</organism>
<evidence type="ECO:0000313" key="1">
    <source>
        <dbReference type="EMBL" id="AZA95678.1"/>
    </source>
</evidence>
<evidence type="ECO:0000313" key="2">
    <source>
        <dbReference type="Proteomes" id="UP000281741"/>
    </source>
</evidence>
<accession>A0ABN5RY69</accession>
<sequence>MSYFKNKTINEELPQEFKRYQSIDSSKTIISGNATMSLLQESTEEIQSFLTPDHHVIVYTVPDKNIHSFFKVNRSGNIIDSLTINARPAEIAFVKGFILDKKNHQYYPWSFTGNKKPVNITMQNSDLAWNEERQQKQLSAIVGDSAFIYVDYRSGDTPAPRKQSGEAMQTTQAMTTYAILTSFKHDKCTQLYTTIDISEKFPYSYTENLLLNNLFKYINTSSRNTKAFIKAKEIRYRHFQKLKYEKVHFSGSGGYNPGFDEMLYSGNLFTDVTYKNDTLRMKEFMYLDDKWHQSFIEINGKNIGTLTKNKVQPPEHIDAYGYYSHPKLEYALFTTNDKKIYIIK</sequence>
<keyword evidence="2" id="KW-1185">Reference proteome</keyword>
<protein>
    <recommendedName>
        <fullName evidence="3">DUF4221 domain-containing protein</fullName>
    </recommendedName>
</protein>